<dbReference type="InterPro" id="IPR051681">
    <property type="entry name" value="Ser/Thr_Kinases-Pseudokinases"/>
</dbReference>
<dbReference type="InterPro" id="IPR001245">
    <property type="entry name" value="Ser-Thr/Tyr_kinase_cat_dom"/>
</dbReference>
<dbReference type="InterPro" id="IPR011009">
    <property type="entry name" value="Kinase-like_dom_sf"/>
</dbReference>
<dbReference type="HOGENOM" id="CLU_533230_0_0_1"/>
<dbReference type="EMBL" id="KN840044">
    <property type="protein sequence ID" value="KIJ57939.1"/>
    <property type="molecule type" value="Genomic_DNA"/>
</dbReference>
<evidence type="ECO:0000313" key="2">
    <source>
        <dbReference type="EMBL" id="KIJ57939.1"/>
    </source>
</evidence>
<evidence type="ECO:0000313" key="3">
    <source>
        <dbReference type="Proteomes" id="UP000053820"/>
    </source>
</evidence>
<proteinExistence type="predicted"/>
<evidence type="ECO:0000259" key="1">
    <source>
        <dbReference type="PROSITE" id="PS50011"/>
    </source>
</evidence>
<dbReference type="PROSITE" id="PS00109">
    <property type="entry name" value="PROTEIN_KINASE_TYR"/>
    <property type="match status" value="1"/>
</dbReference>
<dbReference type="GO" id="GO:0005524">
    <property type="term" value="F:ATP binding"/>
    <property type="evidence" value="ECO:0007669"/>
    <property type="project" value="InterPro"/>
</dbReference>
<dbReference type="Pfam" id="PF20236">
    <property type="entry name" value="DUF6593"/>
    <property type="match status" value="1"/>
</dbReference>
<gene>
    <name evidence="2" type="ORF">HYDPIDRAFT_120156</name>
</gene>
<dbReference type="OrthoDB" id="346907at2759"/>
<keyword evidence="3" id="KW-1185">Reference proteome</keyword>
<dbReference type="SUPFAM" id="SSF56112">
    <property type="entry name" value="Protein kinase-like (PK-like)"/>
    <property type="match status" value="1"/>
</dbReference>
<dbReference type="InterPro" id="IPR046528">
    <property type="entry name" value="DUF6593"/>
</dbReference>
<dbReference type="InterPro" id="IPR008266">
    <property type="entry name" value="Tyr_kinase_AS"/>
</dbReference>
<dbReference type="AlphaFoldDB" id="A0A0C9UY22"/>
<dbReference type="PANTHER" id="PTHR44329:SF214">
    <property type="entry name" value="PROTEIN KINASE DOMAIN-CONTAINING PROTEIN"/>
    <property type="match status" value="1"/>
</dbReference>
<dbReference type="Proteomes" id="UP000053820">
    <property type="component" value="Unassembled WGS sequence"/>
</dbReference>
<accession>A0A0C9UY22</accession>
<feature type="domain" description="Protein kinase" evidence="1">
    <location>
        <begin position="224"/>
        <end position="506"/>
    </location>
</feature>
<dbReference type="InterPro" id="IPR000719">
    <property type="entry name" value="Prot_kinase_dom"/>
</dbReference>
<dbReference type="Gene3D" id="1.10.510.10">
    <property type="entry name" value="Transferase(Phosphotransferase) domain 1"/>
    <property type="match status" value="1"/>
</dbReference>
<dbReference type="GO" id="GO:0004674">
    <property type="term" value="F:protein serine/threonine kinase activity"/>
    <property type="evidence" value="ECO:0007669"/>
    <property type="project" value="TreeGrafter"/>
</dbReference>
<name>A0A0C9UY22_9AGAM</name>
<organism evidence="2 3">
    <name type="scientific">Hydnomerulius pinastri MD-312</name>
    <dbReference type="NCBI Taxonomy" id="994086"/>
    <lineage>
        <taxon>Eukaryota</taxon>
        <taxon>Fungi</taxon>
        <taxon>Dikarya</taxon>
        <taxon>Basidiomycota</taxon>
        <taxon>Agaricomycotina</taxon>
        <taxon>Agaricomycetes</taxon>
        <taxon>Agaricomycetidae</taxon>
        <taxon>Boletales</taxon>
        <taxon>Boletales incertae sedis</taxon>
        <taxon>Leucogyrophana</taxon>
    </lineage>
</organism>
<dbReference type="Pfam" id="PF07714">
    <property type="entry name" value="PK_Tyr_Ser-Thr"/>
    <property type="match status" value="1"/>
</dbReference>
<protein>
    <recommendedName>
        <fullName evidence="1">Protein kinase domain-containing protein</fullName>
    </recommendedName>
</protein>
<sequence length="511" mass="57270">MNLSLRQVKIDSLQTTFLSSTGTVLFTSFSVIDRQDLTPATVVTSLDAHGARVETGLIKRNKRTEDPPLVCVGAEMIELLTWGRRQYLTMIFRGIDGRLYRWRRSSDLTQLMLCNDAYPTVIAVAGCDARPSPARECFDAPSNLLCIQPTGFHFLAEIVVTFILFEQLWEEAARSWVERATIPRAPCCGNSRFDASKKHPLSGPRRPSHPLTGSHVNLSGELLKRYRHPSAYGGFGDIWKCDWLKDSRVIEVAVKVMRTNLTEDDKDRKSKKISRELKVWSRLEHENVLPLYGVTFDFGNFPAMVCPWVHDGALSGYLERHHELTSRDRIQLLSDIAGGLQYLHKCGIVHGDLTGSNVLIKGNGKACLADFGLSVIFMELAGNSYLTSTIRGNIRWAAPELFEITDDRSESTHVQVLPSPQSDIYSFGSVALQVLTGNVPYHYYKNDAQVLVAVSRGLKPARPDEPHLDDTHWDFIQRCWSPQGREGTSARPPIEDVLSFLANATVTCPRD</sequence>
<reference evidence="2 3" key="1">
    <citation type="submission" date="2014-04" db="EMBL/GenBank/DDBJ databases">
        <title>Evolutionary Origins and Diversification of the Mycorrhizal Mutualists.</title>
        <authorList>
            <consortium name="DOE Joint Genome Institute"/>
            <consortium name="Mycorrhizal Genomics Consortium"/>
            <person name="Kohler A."/>
            <person name="Kuo A."/>
            <person name="Nagy L.G."/>
            <person name="Floudas D."/>
            <person name="Copeland A."/>
            <person name="Barry K.W."/>
            <person name="Cichocki N."/>
            <person name="Veneault-Fourrey C."/>
            <person name="LaButti K."/>
            <person name="Lindquist E.A."/>
            <person name="Lipzen A."/>
            <person name="Lundell T."/>
            <person name="Morin E."/>
            <person name="Murat C."/>
            <person name="Riley R."/>
            <person name="Ohm R."/>
            <person name="Sun H."/>
            <person name="Tunlid A."/>
            <person name="Henrissat B."/>
            <person name="Grigoriev I.V."/>
            <person name="Hibbett D.S."/>
            <person name="Martin F."/>
        </authorList>
    </citation>
    <scope>NUCLEOTIDE SEQUENCE [LARGE SCALE GENOMIC DNA]</scope>
    <source>
        <strain evidence="2 3">MD-312</strain>
    </source>
</reference>
<dbReference type="PANTHER" id="PTHR44329">
    <property type="entry name" value="SERINE/THREONINE-PROTEIN KINASE TNNI3K-RELATED"/>
    <property type="match status" value="1"/>
</dbReference>
<dbReference type="PROSITE" id="PS50011">
    <property type="entry name" value="PROTEIN_KINASE_DOM"/>
    <property type="match status" value="1"/>
</dbReference>